<feature type="domain" description="Transglutaminase-like" evidence="2">
    <location>
        <begin position="375"/>
        <end position="477"/>
    </location>
</feature>
<keyword evidence="13" id="KW-1185">Reference proteome</keyword>
<evidence type="ECO:0008006" key="15">
    <source>
        <dbReference type="Google" id="ProtNLM"/>
    </source>
</evidence>
<comment type="caution">
    <text evidence="7">The sequence shown here is derived from an EMBL/GenBank/DDBJ whole genome shotgun (WGS) entry which is preliminary data.</text>
</comment>
<evidence type="ECO:0000313" key="8">
    <source>
        <dbReference type="EMBL" id="CAF2046337.1"/>
    </source>
</evidence>
<dbReference type="Proteomes" id="UP000663866">
    <property type="component" value="Unassembled WGS sequence"/>
</dbReference>
<dbReference type="Proteomes" id="UP000663856">
    <property type="component" value="Unassembled WGS sequence"/>
</dbReference>
<dbReference type="Proteomes" id="UP000663887">
    <property type="component" value="Unassembled WGS sequence"/>
</dbReference>
<dbReference type="EMBL" id="CAJNRE010003475">
    <property type="protein sequence ID" value="CAF2020721.1"/>
    <property type="molecule type" value="Genomic_DNA"/>
</dbReference>
<evidence type="ECO:0000313" key="4">
    <source>
        <dbReference type="EMBL" id="CAF0990439.1"/>
    </source>
</evidence>
<dbReference type="EMBL" id="CAJNOW010011149">
    <property type="protein sequence ID" value="CAF1594236.1"/>
    <property type="molecule type" value="Genomic_DNA"/>
</dbReference>
<dbReference type="Proteomes" id="UP000681967">
    <property type="component" value="Unassembled WGS sequence"/>
</dbReference>
<feature type="domain" description="KY-like immunoglobulin-like" evidence="3">
    <location>
        <begin position="525"/>
        <end position="629"/>
    </location>
</feature>
<dbReference type="EMBL" id="CAJOBF010000477">
    <property type="protein sequence ID" value="CAF3823834.1"/>
    <property type="molecule type" value="Genomic_DNA"/>
</dbReference>
<proteinExistence type="predicted"/>
<dbReference type="PANTHER" id="PTHR46333:SF2">
    <property type="entry name" value="CYTOKINESIS PROTEIN 3"/>
    <property type="match status" value="1"/>
</dbReference>
<dbReference type="SUPFAM" id="SSF54001">
    <property type="entry name" value="Cysteine proteinases"/>
    <property type="match status" value="1"/>
</dbReference>
<protein>
    <recommendedName>
        <fullName evidence="15">Transglutaminase-like domain-containing protein</fullName>
    </recommendedName>
</protein>
<dbReference type="Pfam" id="PF01841">
    <property type="entry name" value="Transglut_core"/>
    <property type="match status" value="1"/>
</dbReference>
<dbReference type="EMBL" id="CAJNRF010003014">
    <property type="protein sequence ID" value="CAF2046337.1"/>
    <property type="molecule type" value="Genomic_DNA"/>
</dbReference>
<dbReference type="Gene3D" id="3.10.620.30">
    <property type="match status" value="1"/>
</dbReference>
<dbReference type="Proteomes" id="UP000663824">
    <property type="component" value="Unassembled WGS sequence"/>
</dbReference>
<dbReference type="InterPro" id="IPR056564">
    <property type="entry name" value="Ig-like_KY"/>
</dbReference>
<dbReference type="PANTHER" id="PTHR46333">
    <property type="entry name" value="CYTOKINESIS PROTEIN 3"/>
    <property type="match status" value="1"/>
</dbReference>
<dbReference type="OrthoDB" id="6129702at2759"/>
<dbReference type="InterPro" id="IPR002931">
    <property type="entry name" value="Transglutaminase-like"/>
</dbReference>
<evidence type="ECO:0000259" key="3">
    <source>
        <dbReference type="Pfam" id="PF23265"/>
    </source>
</evidence>
<dbReference type="EMBL" id="CAJOBG010000623">
    <property type="protein sequence ID" value="CAF3837828.1"/>
    <property type="molecule type" value="Genomic_DNA"/>
</dbReference>
<evidence type="ECO:0000313" key="11">
    <source>
        <dbReference type="EMBL" id="CAF4010247.1"/>
    </source>
</evidence>
<dbReference type="Proteomes" id="UP000663855">
    <property type="component" value="Unassembled WGS sequence"/>
</dbReference>
<evidence type="ECO:0000256" key="1">
    <source>
        <dbReference type="SAM" id="MobiDB-lite"/>
    </source>
</evidence>
<dbReference type="EMBL" id="CAJNRG010001477">
    <property type="protein sequence ID" value="CAF2033670.1"/>
    <property type="molecule type" value="Genomic_DNA"/>
</dbReference>
<evidence type="ECO:0000313" key="10">
    <source>
        <dbReference type="EMBL" id="CAF3837828.1"/>
    </source>
</evidence>
<accession>A0A816NBP0</accession>
<dbReference type="EMBL" id="CAJOBH010005002">
    <property type="protein sequence ID" value="CAF4010247.1"/>
    <property type="molecule type" value="Genomic_DNA"/>
</dbReference>
<evidence type="ECO:0000313" key="6">
    <source>
        <dbReference type="EMBL" id="CAF2020721.1"/>
    </source>
</evidence>
<evidence type="ECO:0000313" key="5">
    <source>
        <dbReference type="EMBL" id="CAF1594236.1"/>
    </source>
</evidence>
<dbReference type="InterPro" id="IPR052557">
    <property type="entry name" value="CAP/Cytokinesis_protein"/>
</dbReference>
<evidence type="ECO:0000313" key="7">
    <source>
        <dbReference type="EMBL" id="CAF2033670.1"/>
    </source>
</evidence>
<dbReference type="EMBL" id="CAJNOV010000118">
    <property type="protein sequence ID" value="CAF0990439.1"/>
    <property type="molecule type" value="Genomic_DNA"/>
</dbReference>
<dbReference type="InterPro" id="IPR038765">
    <property type="entry name" value="Papain-like_cys_pep_sf"/>
</dbReference>
<reference evidence="7" key="1">
    <citation type="submission" date="2021-02" db="EMBL/GenBank/DDBJ databases">
        <authorList>
            <person name="Nowell W R."/>
        </authorList>
    </citation>
    <scope>NUCLEOTIDE SEQUENCE</scope>
</reference>
<dbReference type="Proteomes" id="UP000681720">
    <property type="component" value="Unassembled WGS sequence"/>
</dbReference>
<dbReference type="GO" id="GO:0005737">
    <property type="term" value="C:cytoplasm"/>
    <property type="evidence" value="ECO:0007669"/>
    <property type="project" value="TreeGrafter"/>
</dbReference>
<sequence length="739" mass="85585">MSYSLKIGPSTYYVSSRMKNLNNNSYFLVKDVSSRSKSVNDSMTSSLRSQRSRSLKRSVSPESRPTTRRYGRIINDINLSAKQQQQISNQIYHRRYTQSKFKTPIQVSDRIMTTDKKILVDKVHQKTVKEEKSSSKSIKKKRKPSTETIIGRQKQEIIQLFNEQKQSLTLLLEEHIRTMATSSINVIKQIVTEALHAQEQTSTEKLEHTLIQTIHQELQQITPKNIDKTQINSVDVNTLNRLEDILTRTIEKYITTSNENDNTALNHLFTEQKQVLVEALTQQRSTPSIDIIKQAVIDALSEQNSQSITSNTKTNITNRCETTTKITNNEIQIIVNLNQTRIDTAFRQERDTIVANRYLRDTVRQLSHVRSMSSLVKKIQVCSTNDFENAWLLFCWIGQNISYDFDCENHSAESVFQNRTGSCEGFVNVFYECCSLLNIQCTKISGYTKETFLRKVQDLKKFSHSWNSIVLDNYTYLVDSAWGAGANNNNGNQFQDYYFLTSADEFIYTHYSNDYQLLQPAITKQEFLSLPVMKSNYYRLNLSLLTPKQGFNQTNENIIKISLKTPAYVDLFASLISDNIEYPCHLHTFCQRDINQTDTMNCFFAPPNNGLYEIKIFSKTNNEKKYEDTIYMRLKVSNMIPAITFPIIYQSFIEYKCILVEPFRRHIQENEDLVIHMKIPDAIIIKIKNGADYIIPNKDEYKNGLLRKKVHIQGDLHVCAQWNDKTNQPISTICIFTVT</sequence>
<gene>
    <name evidence="11" type="ORF">BYL167_LOCUS14183</name>
    <name evidence="4" type="ORF">CJN711_LOCUS1828</name>
    <name evidence="12" type="ORF">GIL414_LOCUS17498</name>
    <name evidence="5" type="ORF">KQP761_LOCUS21532</name>
    <name evidence="6" type="ORF">MBJ925_LOCUS9252</name>
    <name evidence="10" type="ORF">OVN521_LOCUS6063</name>
    <name evidence="9" type="ORF">UXM345_LOCUS6162</name>
    <name evidence="8" type="ORF">WKI299_LOCUS9313</name>
    <name evidence="7" type="ORF">XDN619_LOCUS5507</name>
</gene>
<dbReference type="Proteomes" id="UP000663842">
    <property type="component" value="Unassembled WGS sequence"/>
</dbReference>
<feature type="region of interest" description="Disordered" evidence="1">
    <location>
        <begin position="38"/>
        <end position="69"/>
    </location>
</feature>
<dbReference type="Proteomes" id="UP000663834">
    <property type="component" value="Unassembled WGS sequence"/>
</dbReference>
<evidence type="ECO:0000313" key="14">
    <source>
        <dbReference type="Proteomes" id="UP000663887"/>
    </source>
</evidence>
<evidence type="ECO:0000313" key="9">
    <source>
        <dbReference type="EMBL" id="CAF3823834.1"/>
    </source>
</evidence>
<evidence type="ECO:0000313" key="12">
    <source>
        <dbReference type="EMBL" id="CAF4109377.1"/>
    </source>
</evidence>
<dbReference type="AlphaFoldDB" id="A0A816NBP0"/>
<name>A0A816NBP0_9BILA</name>
<organism evidence="7 14">
    <name type="scientific">Rotaria magnacalcarata</name>
    <dbReference type="NCBI Taxonomy" id="392030"/>
    <lineage>
        <taxon>Eukaryota</taxon>
        <taxon>Metazoa</taxon>
        <taxon>Spiralia</taxon>
        <taxon>Gnathifera</taxon>
        <taxon>Rotifera</taxon>
        <taxon>Eurotatoria</taxon>
        <taxon>Bdelloidea</taxon>
        <taxon>Philodinida</taxon>
        <taxon>Philodinidae</taxon>
        <taxon>Rotaria</taxon>
    </lineage>
</organism>
<dbReference type="EMBL" id="CAJOBJ010008333">
    <property type="protein sequence ID" value="CAF4109377.1"/>
    <property type="molecule type" value="Genomic_DNA"/>
</dbReference>
<evidence type="ECO:0000313" key="13">
    <source>
        <dbReference type="Proteomes" id="UP000663866"/>
    </source>
</evidence>
<dbReference type="Pfam" id="PF23265">
    <property type="entry name" value="Ig-like_KY"/>
    <property type="match status" value="1"/>
</dbReference>
<evidence type="ECO:0000259" key="2">
    <source>
        <dbReference type="Pfam" id="PF01841"/>
    </source>
</evidence>